<accession>A0A1D7QRY7</accession>
<dbReference type="NCBIfam" id="NF003740">
    <property type="entry name" value="PRK05337.1"/>
    <property type="match status" value="1"/>
</dbReference>
<dbReference type="GO" id="GO:0005975">
    <property type="term" value="P:carbohydrate metabolic process"/>
    <property type="evidence" value="ECO:0007669"/>
    <property type="project" value="InterPro"/>
</dbReference>
<dbReference type="InterPro" id="IPR050226">
    <property type="entry name" value="NagZ_Beta-hexosaminidase"/>
</dbReference>
<evidence type="ECO:0000256" key="3">
    <source>
        <dbReference type="ARBA" id="ARBA00012663"/>
    </source>
</evidence>
<evidence type="ECO:0000259" key="6">
    <source>
        <dbReference type="Pfam" id="PF00933"/>
    </source>
</evidence>
<dbReference type="Pfam" id="PF00933">
    <property type="entry name" value="Glyco_hydro_3"/>
    <property type="match status" value="1"/>
</dbReference>
<dbReference type="EMBL" id="CP012502">
    <property type="protein sequence ID" value="AOM81759.1"/>
    <property type="molecule type" value="Genomic_DNA"/>
</dbReference>
<keyword evidence="4 7" id="KW-0378">Hydrolase</keyword>
<protein>
    <recommendedName>
        <fullName evidence="3">beta-N-acetylhexosaminidase</fullName>
        <ecNumber evidence="3">3.2.1.52</ecNumber>
    </recommendedName>
</protein>
<comment type="similarity">
    <text evidence="2">Belongs to the glycosyl hydrolase 3 family.</text>
</comment>
<dbReference type="EC" id="3.2.1.52" evidence="3"/>
<dbReference type="KEGG" id="bbev:BBEV_0365"/>
<feature type="domain" description="Glycoside hydrolase family 3 N-terminal" evidence="6">
    <location>
        <begin position="5"/>
        <end position="319"/>
    </location>
</feature>
<dbReference type="OrthoDB" id="9805821at2"/>
<dbReference type="RefSeq" id="WP_069363901.1">
    <property type="nucleotide sequence ID" value="NZ_CP012502.1"/>
</dbReference>
<evidence type="ECO:0000256" key="1">
    <source>
        <dbReference type="ARBA" id="ARBA00001231"/>
    </source>
</evidence>
<sequence length="523" mass="58144">MNPIEKAGQLFIITVESDELDDNLKHSIDHYNIGGLILFQRNLTSLQRTIRFIRDVQAYAKKAGRPPLWISIDQEGGGISYLFKEMAVSPGNMNLAAGPNAEAHAEKAYSIMAAQLNAIGFNMNYAPLLDVNNNPDNPVIGTRAFSEDVDEVSRLSAIAANAQQKEGILACGKHFPGHGDTTVDSHLSLPVLSKTMDDMYNLELKPFIHAFNHGMKAVMTAHIVFSTIDPDRPATLSPAILKGILRDKLSYDGLIITDSMEMEAIASFYGKETGTKMALEAGVNIILACGRNYPAQWAMIEAAAKAMNNETIMQNINDSLALQHQFKEAWIDTSFPLSEKEVIEKCHAPSAHEKMTAIAADGITVLQNPKQLLTDAWRHTLLISQTSFNDENYQGERTNPAIDAPVFKDMTQVFTRSEVPDASEKDTVLKQLTHHDRVIILLNTRRHLEEEWEAFIREIHEQNQHIVVVSLWNPQLFRNLKTLDGLTMVATYSNTSHTIHALSDILCGKKQAIGQLPVTVDLR</sequence>
<dbReference type="Gene3D" id="3.40.50.1700">
    <property type="entry name" value="Glycoside hydrolase family 3 C-terminal domain"/>
    <property type="match status" value="1"/>
</dbReference>
<dbReference type="InterPro" id="IPR036962">
    <property type="entry name" value="Glyco_hydro_3_N_sf"/>
</dbReference>
<dbReference type="STRING" id="632773.BBEV_0365"/>
<gene>
    <name evidence="7" type="ORF">BBEV_0365</name>
</gene>
<dbReference type="SUPFAM" id="SSF51445">
    <property type="entry name" value="(Trans)glycosidases"/>
    <property type="match status" value="1"/>
</dbReference>
<dbReference type="GO" id="GO:0004563">
    <property type="term" value="F:beta-N-acetylhexosaminidase activity"/>
    <property type="evidence" value="ECO:0007669"/>
    <property type="project" value="UniProtKB-EC"/>
</dbReference>
<evidence type="ECO:0000313" key="7">
    <source>
        <dbReference type="EMBL" id="AOM81759.1"/>
    </source>
</evidence>
<dbReference type="GO" id="GO:0009254">
    <property type="term" value="P:peptidoglycan turnover"/>
    <property type="evidence" value="ECO:0007669"/>
    <property type="project" value="TreeGrafter"/>
</dbReference>
<dbReference type="InterPro" id="IPR001764">
    <property type="entry name" value="Glyco_hydro_3_N"/>
</dbReference>
<organism evidence="7 8">
    <name type="scientific">Salisediminibacterium beveridgei</name>
    <dbReference type="NCBI Taxonomy" id="632773"/>
    <lineage>
        <taxon>Bacteria</taxon>
        <taxon>Bacillati</taxon>
        <taxon>Bacillota</taxon>
        <taxon>Bacilli</taxon>
        <taxon>Bacillales</taxon>
        <taxon>Bacillaceae</taxon>
        <taxon>Salisediminibacterium</taxon>
    </lineage>
</organism>
<comment type="catalytic activity">
    <reaction evidence="1">
        <text>Hydrolysis of terminal non-reducing N-acetyl-D-hexosamine residues in N-acetyl-beta-D-hexosaminides.</text>
        <dbReference type="EC" id="3.2.1.52"/>
    </reaction>
</comment>
<keyword evidence="5 7" id="KW-0326">Glycosidase</keyword>
<dbReference type="Gene3D" id="3.20.20.300">
    <property type="entry name" value="Glycoside hydrolase, family 3, N-terminal domain"/>
    <property type="match status" value="1"/>
</dbReference>
<evidence type="ECO:0000256" key="4">
    <source>
        <dbReference type="ARBA" id="ARBA00022801"/>
    </source>
</evidence>
<dbReference type="InterPro" id="IPR017853">
    <property type="entry name" value="GH"/>
</dbReference>
<dbReference type="PATRIC" id="fig|632773.3.peg.394"/>
<keyword evidence="8" id="KW-1185">Reference proteome</keyword>
<dbReference type="InterPro" id="IPR036881">
    <property type="entry name" value="Glyco_hydro_3_C_sf"/>
</dbReference>
<reference evidence="7 8" key="1">
    <citation type="submission" date="2015-08" db="EMBL/GenBank/DDBJ databases">
        <title>The complete genome sequence of Bacillus beveridgei MLTeJB.</title>
        <authorList>
            <person name="Hanson T.E."/>
            <person name="Mesa C."/>
            <person name="Basesman S.M."/>
            <person name="Oremland R.S."/>
        </authorList>
    </citation>
    <scope>NUCLEOTIDE SEQUENCE [LARGE SCALE GENOMIC DNA]</scope>
    <source>
        <strain evidence="7 8">MLTeJB</strain>
    </source>
</reference>
<proteinExistence type="inferred from homology"/>
<evidence type="ECO:0000256" key="2">
    <source>
        <dbReference type="ARBA" id="ARBA00005336"/>
    </source>
</evidence>
<name>A0A1D7QRY7_9BACI</name>
<dbReference type="PANTHER" id="PTHR30480">
    <property type="entry name" value="BETA-HEXOSAMINIDASE-RELATED"/>
    <property type="match status" value="1"/>
</dbReference>
<evidence type="ECO:0000256" key="5">
    <source>
        <dbReference type="ARBA" id="ARBA00023295"/>
    </source>
</evidence>
<dbReference type="PANTHER" id="PTHR30480:SF13">
    <property type="entry name" value="BETA-HEXOSAMINIDASE"/>
    <property type="match status" value="1"/>
</dbReference>
<dbReference type="Proteomes" id="UP000094463">
    <property type="component" value="Chromosome"/>
</dbReference>
<dbReference type="AlphaFoldDB" id="A0A1D7QRY7"/>
<evidence type="ECO:0000313" key="8">
    <source>
        <dbReference type="Proteomes" id="UP000094463"/>
    </source>
</evidence>